<name>A0ABY6U8A0_BIOOC</name>
<organism evidence="1 2">
    <name type="scientific">Bionectria ochroleuca</name>
    <name type="common">Gliocladium roseum</name>
    <dbReference type="NCBI Taxonomy" id="29856"/>
    <lineage>
        <taxon>Eukaryota</taxon>
        <taxon>Fungi</taxon>
        <taxon>Dikarya</taxon>
        <taxon>Ascomycota</taxon>
        <taxon>Pezizomycotina</taxon>
        <taxon>Sordariomycetes</taxon>
        <taxon>Hypocreomycetidae</taxon>
        <taxon>Hypocreales</taxon>
        <taxon>Bionectriaceae</taxon>
        <taxon>Clonostachys</taxon>
    </lineage>
</organism>
<sequence>MVGWFWSNYLPNGRSASNEPAQFSFYGWTSLIQELYDKNNTVRAGVMASVLGRMAEEEKSPTIRRKSHELYGWTLLSLAKILQEPSKHPSYLILAALKLLGYYELWSTSDEGGHPNPFKTWSSHVIVGIKLRKPSPLAQKEWKTIPWKIIPKTALDNLLDIMIDIPGIYAEVDSINSSKDQESQQDRRKQLIARCWSLSTDLQSWEAVSGRAALEFAESVLEPGNQAPSNPLSTEDLSKGIFALLYWATCIMIYDVLKTETDLCPSSPEAPKIGPKVAEPSLYCRQVAALLPYLLDPDKKTNYLLLYPAGIALQYQLKVDQGRPSETQTALMQAFTGHVGKVALGFMNDAHGFGPRTHSSSE</sequence>
<keyword evidence="2" id="KW-1185">Reference proteome</keyword>
<dbReference type="PANTHER" id="PTHR38111">
    <property type="entry name" value="ZN(2)-C6 FUNGAL-TYPE DOMAIN-CONTAINING PROTEIN-RELATED"/>
    <property type="match status" value="1"/>
</dbReference>
<proteinExistence type="predicted"/>
<dbReference type="Proteomes" id="UP000766486">
    <property type="component" value="Unassembled WGS sequence"/>
</dbReference>
<dbReference type="InterPro" id="IPR053178">
    <property type="entry name" value="Osmoadaptation_assoc"/>
</dbReference>
<protein>
    <submittedName>
        <fullName evidence="1">Uncharacterized protein</fullName>
    </submittedName>
</protein>
<gene>
    <name evidence="1" type="ORF">CLO192961_LOCUS208453</name>
</gene>
<reference evidence="1 2" key="1">
    <citation type="submission" date="2019-06" db="EMBL/GenBank/DDBJ databases">
        <authorList>
            <person name="Broberg M."/>
        </authorList>
    </citation>
    <scope>NUCLEOTIDE SEQUENCE [LARGE SCALE GENOMIC DNA]</scope>
</reference>
<dbReference type="PANTHER" id="PTHR38111:SF11">
    <property type="entry name" value="TRANSCRIPTION FACTOR DOMAIN-CONTAINING PROTEIN-RELATED"/>
    <property type="match status" value="1"/>
</dbReference>
<evidence type="ECO:0000313" key="1">
    <source>
        <dbReference type="EMBL" id="VUC27340.1"/>
    </source>
</evidence>
<evidence type="ECO:0000313" key="2">
    <source>
        <dbReference type="Proteomes" id="UP000766486"/>
    </source>
</evidence>
<comment type="caution">
    <text evidence="1">The sequence shown here is derived from an EMBL/GenBank/DDBJ whole genome shotgun (WGS) entry which is preliminary data.</text>
</comment>
<dbReference type="EMBL" id="CABFNS010000767">
    <property type="protein sequence ID" value="VUC27340.1"/>
    <property type="molecule type" value="Genomic_DNA"/>
</dbReference>
<accession>A0ABY6U8A0</accession>